<dbReference type="EMBL" id="CAMXCT020005235">
    <property type="protein sequence ID" value="CAL1165173.1"/>
    <property type="molecule type" value="Genomic_DNA"/>
</dbReference>
<dbReference type="InterPro" id="IPR011990">
    <property type="entry name" value="TPR-like_helical_dom_sf"/>
</dbReference>
<protein>
    <submittedName>
        <fullName evidence="3">UPF0586 protein</fullName>
    </submittedName>
</protein>
<reference evidence="1" key="1">
    <citation type="submission" date="2022-10" db="EMBL/GenBank/DDBJ databases">
        <authorList>
            <person name="Chen Y."/>
            <person name="Dougan E. K."/>
            <person name="Chan C."/>
            <person name="Rhodes N."/>
            <person name="Thang M."/>
        </authorList>
    </citation>
    <scope>NUCLEOTIDE SEQUENCE</scope>
</reference>
<evidence type="ECO:0000313" key="3">
    <source>
        <dbReference type="EMBL" id="CAL4799110.1"/>
    </source>
</evidence>
<dbReference type="AlphaFoldDB" id="A0A9P1DKI1"/>
<name>A0A9P1DKI1_9DINO</name>
<dbReference type="Gene3D" id="1.25.40.10">
    <property type="entry name" value="Tetratricopeptide repeat domain"/>
    <property type="match status" value="1"/>
</dbReference>
<dbReference type="EMBL" id="CAMXCT030005235">
    <property type="protein sequence ID" value="CAL4799110.1"/>
    <property type="molecule type" value="Genomic_DNA"/>
</dbReference>
<sequence length="186" mass="20079">MEHNFGSCRSPKPLVTTTRPNQLSNPWFPNLWGESKVSKLFSLFSFPLSEAAECLRETLLVWRQAQDKGIGSPKDVAATLHSLGNVYRGLVDATSAQRCFSAALQIREALLGAAHPHTARTRHCLALVGCSLGTPGEALEELNLAMDGLLQNLGSKHPWTLQARLDANTLMSSRPGSAGSQNSMGI</sequence>
<dbReference type="Proteomes" id="UP001152797">
    <property type="component" value="Unassembled WGS sequence"/>
</dbReference>
<dbReference type="OrthoDB" id="626167at2759"/>
<dbReference type="Pfam" id="PF13424">
    <property type="entry name" value="TPR_12"/>
    <property type="match status" value="1"/>
</dbReference>
<keyword evidence="4" id="KW-1185">Reference proteome</keyword>
<gene>
    <name evidence="1" type="ORF">C1SCF055_LOCUS36927</name>
</gene>
<accession>A0A9P1DKI1</accession>
<organism evidence="1">
    <name type="scientific">Cladocopium goreaui</name>
    <dbReference type="NCBI Taxonomy" id="2562237"/>
    <lineage>
        <taxon>Eukaryota</taxon>
        <taxon>Sar</taxon>
        <taxon>Alveolata</taxon>
        <taxon>Dinophyceae</taxon>
        <taxon>Suessiales</taxon>
        <taxon>Symbiodiniaceae</taxon>
        <taxon>Cladocopium</taxon>
    </lineage>
</organism>
<dbReference type="EMBL" id="CAMXCT010005235">
    <property type="protein sequence ID" value="CAI4011798.1"/>
    <property type="molecule type" value="Genomic_DNA"/>
</dbReference>
<proteinExistence type="predicted"/>
<evidence type="ECO:0000313" key="1">
    <source>
        <dbReference type="EMBL" id="CAI4011798.1"/>
    </source>
</evidence>
<dbReference type="SUPFAM" id="SSF48452">
    <property type="entry name" value="TPR-like"/>
    <property type="match status" value="1"/>
</dbReference>
<evidence type="ECO:0000313" key="2">
    <source>
        <dbReference type="EMBL" id="CAL1165173.1"/>
    </source>
</evidence>
<reference evidence="2" key="2">
    <citation type="submission" date="2024-04" db="EMBL/GenBank/DDBJ databases">
        <authorList>
            <person name="Chen Y."/>
            <person name="Shah S."/>
            <person name="Dougan E. K."/>
            <person name="Thang M."/>
            <person name="Chan C."/>
        </authorList>
    </citation>
    <scope>NUCLEOTIDE SEQUENCE [LARGE SCALE GENOMIC DNA]</scope>
</reference>
<evidence type="ECO:0000313" key="4">
    <source>
        <dbReference type="Proteomes" id="UP001152797"/>
    </source>
</evidence>
<comment type="caution">
    <text evidence="1">The sequence shown here is derived from an EMBL/GenBank/DDBJ whole genome shotgun (WGS) entry which is preliminary data.</text>
</comment>